<dbReference type="InterPro" id="IPR052022">
    <property type="entry name" value="26kDa_periplasmic_antigen"/>
</dbReference>
<sequence length="201" mass="20785">MDTANQRITVVGVGAVSAVPDMMRLTAGVEVREPAAGAVATATRAAAARLSRALTDAGVAARDLRTTELSLGPEYTTYPEVSGYRAAQGVEAVVRDLAGADQVIDAVAAVGEESRLNGIAFEVSDPAAALVEARRLAFEDARARAAQYAELAGRPLGRVLSIAEEPARGAHPVPMAAAERSSLSPGEQTVAVEVRVEYAFA</sequence>
<reference evidence="2" key="1">
    <citation type="journal article" date="2019" name="Int. J. Syst. Evol. Microbiol.">
        <title>The Global Catalogue of Microorganisms (GCM) 10K type strain sequencing project: providing services to taxonomists for standard genome sequencing and annotation.</title>
        <authorList>
            <consortium name="The Broad Institute Genomics Platform"/>
            <consortium name="The Broad Institute Genome Sequencing Center for Infectious Disease"/>
            <person name="Wu L."/>
            <person name="Ma J."/>
        </authorList>
    </citation>
    <scope>NUCLEOTIDE SEQUENCE [LARGE SCALE GENOMIC DNA]</scope>
    <source>
        <strain evidence="2">JCM 11136</strain>
    </source>
</reference>
<dbReference type="InterPro" id="IPR007497">
    <property type="entry name" value="SIMPL/DUF541"/>
</dbReference>
<comment type="caution">
    <text evidence="1">The sequence shown here is derived from an EMBL/GenBank/DDBJ whole genome shotgun (WGS) entry which is preliminary data.</text>
</comment>
<dbReference type="RefSeq" id="WP_343951200.1">
    <property type="nucleotide sequence ID" value="NZ_BAAAHQ010000017.1"/>
</dbReference>
<evidence type="ECO:0000313" key="2">
    <source>
        <dbReference type="Proteomes" id="UP001501578"/>
    </source>
</evidence>
<organism evidence="1 2">
    <name type="scientific">Nonomuraea longicatena</name>
    <dbReference type="NCBI Taxonomy" id="83682"/>
    <lineage>
        <taxon>Bacteria</taxon>
        <taxon>Bacillati</taxon>
        <taxon>Actinomycetota</taxon>
        <taxon>Actinomycetes</taxon>
        <taxon>Streptosporangiales</taxon>
        <taxon>Streptosporangiaceae</taxon>
        <taxon>Nonomuraea</taxon>
    </lineage>
</organism>
<proteinExistence type="predicted"/>
<protein>
    <submittedName>
        <fullName evidence="1">SIMPL domain-containing protein</fullName>
    </submittedName>
</protein>
<dbReference type="Pfam" id="PF04402">
    <property type="entry name" value="SIMPL"/>
    <property type="match status" value="1"/>
</dbReference>
<name>A0ABP4A8Y0_9ACTN</name>
<evidence type="ECO:0000313" key="1">
    <source>
        <dbReference type="EMBL" id="GAA0932268.1"/>
    </source>
</evidence>
<accession>A0ABP4A8Y0</accession>
<dbReference type="PANTHER" id="PTHR34387">
    <property type="entry name" value="SLR1258 PROTEIN"/>
    <property type="match status" value="1"/>
</dbReference>
<dbReference type="Gene3D" id="3.30.110.170">
    <property type="entry name" value="Protein of unknown function (DUF541), domain 1"/>
    <property type="match status" value="1"/>
</dbReference>
<dbReference type="Gene3D" id="3.30.70.2970">
    <property type="entry name" value="Protein of unknown function (DUF541), domain 2"/>
    <property type="match status" value="1"/>
</dbReference>
<dbReference type="Proteomes" id="UP001501578">
    <property type="component" value="Unassembled WGS sequence"/>
</dbReference>
<dbReference type="EMBL" id="BAAAHQ010000017">
    <property type="protein sequence ID" value="GAA0932268.1"/>
    <property type="molecule type" value="Genomic_DNA"/>
</dbReference>
<gene>
    <name evidence="1" type="ORF">GCM10009560_37800</name>
</gene>
<keyword evidence="2" id="KW-1185">Reference proteome</keyword>
<dbReference type="PANTHER" id="PTHR34387:SF1">
    <property type="entry name" value="PERIPLASMIC IMMUNOGENIC PROTEIN"/>
    <property type="match status" value="1"/>
</dbReference>